<protein>
    <submittedName>
        <fullName evidence="1">Uncharacterized protein</fullName>
    </submittedName>
</protein>
<dbReference type="HOGENOM" id="CLU_2425915_0_0_3"/>
<dbReference type="EMBL" id="BX569690">
    <property type="protein sequence ID" value="CAE07145.1"/>
    <property type="molecule type" value="Genomic_DNA"/>
</dbReference>
<dbReference type="eggNOG" id="ENOG5032IQR">
    <property type="taxonomic scope" value="Bacteria"/>
</dbReference>
<organism evidence="1 2">
    <name type="scientific">Parasynechococcus marenigrum (strain WH8102)</name>
    <dbReference type="NCBI Taxonomy" id="84588"/>
    <lineage>
        <taxon>Bacteria</taxon>
        <taxon>Bacillati</taxon>
        <taxon>Cyanobacteriota</taxon>
        <taxon>Cyanophyceae</taxon>
        <taxon>Synechococcales</taxon>
        <taxon>Prochlorococcaceae</taxon>
        <taxon>Parasynechococcus</taxon>
        <taxon>Parasynechococcus marenigrum</taxon>
    </lineage>
</organism>
<dbReference type="KEGG" id="syw:SYNW0630"/>
<evidence type="ECO:0000313" key="2">
    <source>
        <dbReference type="Proteomes" id="UP000001422"/>
    </source>
</evidence>
<reference evidence="1 2" key="1">
    <citation type="journal article" date="2003" name="Nature">
        <title>The genome of a motile marine Synechococcus.</title>
        <authorList>
            <person name="Palenik B."/>
            <person name="Brahamsha B."/>
            <person name="Larimer F."/>
            <person name="Land M."/>
            <person name="Hauser L."/>
            <person name="Chain P."/>
            <person name="Lamerdin J."/>
            <person name="Regala W."/>
            <person name="Allen E.A."/>
            <person name="McCarren J."/>
            <person name="Paulsen I."/>
            <person name="Dufresne A."/>
            <person name="Partensky F."/>
            <person name="Webb E."/>
            <person name="Waterbury J."/>
        </authorList>
    </citation>
    <scope>NUCLEOTIDE SEQUENCE [LARGE SCALE GENOMIC DNA]</scope>
    <source>
        <strain evidence="1 2">WH8102</strain>
    </source>
</reference>
<dbReference type="Proteomes" id="UP000001422">
    <property type="component" value="Chromosome"/>
</dbReference>
<accession>Q7U8I7</accession>
<name>Q7U8I7_PARMW</name>
<keyword evidence="2" id="KW-1185">Reference proteome</keyword>
<proteinExistence type="predicted"/>
<evidence type="ECO:0000313" key="1">
    <source>
        <dbReference type="EMBL" id="CAE07145.1"/>
    </source>
</evidence>
<sequence length="103" mass="11471">MSYWTSEPQRHSMAMTRTRGLSKRFVPAAGAGTAAVGLDGQRSEVFAEGGWPSIRVFLEMRGWSPLQIDQIHEQLRQGWPLSQAVRQVSIRMGTCPLRSKSLG</sequence>
<gene>
    <name evidence="1" type="ordered locus">SYNW0630</name>
</gene>
<dbReference type="AlphaFoldDB" id="Q7U8I7"/>